<organism evidence="1 2">
    <name type="scientific">Escherichia phage aaroes</name>
    <dbReference type="NCBI Taxonomy" id="2696376"/>
    <lineage>
        <taxon>Viruses</taxon>
        <taxon>Duplodnaviria</taxon>
        <taxon>Heunggongvirae</taxon>
        <taxon>Uroviricota</taxon>
        <taxon>Caudoviricetes</taxon>
        <taxon>Drexlerviridae</taxon>
        <taxon>Tempevirinae</taxon>
        <taxon>Hanrivervirus</taxon>
        <taxon>Hanrivervirus aaroes</taxon>
    </lineage>
</organism>
<protein>
    <submittedName>
        <fullName evidence="1">Uncharacterized protein</fullName>
    </submittedName>
</protein>
<name>A0A6B9WPJ2_9CAUD</name>
<dbReference type="Pfam" id="PF23796">
    <property type="entry name" value="DUF7174"/>
    <property type="match status" value="1"/>
</dbReference>
<dbReference type="Proteomes" id="UP000465130">
    <property type="component" value="Segment"/>
</dbReference>
<reference evidence="2" key="1">
    <citation type="submission" date="2019-12" db="EMBL/GenBank/DDBJ databases">
        <authorList>
            <person name="Olsen N.S."/>
            <person name="Junco L.M.F."/>
            <person name="Kot W."/>
            <person name="Hansen L.H."/>
        </authorList>
    </citation>
    <scope>NUCLEOTIDE SEQUENCE [LARGE SCALE GENOMIC DNA]</scope>
</reference>
<dbReference type="InterPro" id="IPR055598">
    <property type="entry name" value="DUF7174"/>
</dbReference>
<evidence type="ECO:0000313" key="1">
    <source>
        <dbReference type="EMBL" id="QHR65738.1"/>
    </source>
</evidence>
<keyword evidence="2" id="KW-1185">Reference proteome</keyword>
<evidence type="ECO:0000313" key="2">
    <source>
        <dbReference type="Proteomes" id="UP000465130"/>
    </source>
</evidence>
<accession>A0A6B9WPJ2</accession>
<sequence length="153" mass="17522">MTMTSKEFCDMLRVNAASLANGDVSELQIKELDLQCNIAPEDLRKINASYIRTIMNRTPEVKAVGVVKVERVRGDADIPDCYRVTINKNPKRRLLTDEELPKLESKWRAKFIAQLLKTQPRISDLEGERLEGAAIALERMNEMLNEMVKMEDE</sequence>
<dbReference type="EMBL" id="MN850572">
    <property type="protein sequence ID" value="QHR65738.1"/>
    <property type="molecule type" value="Genomic_DNA"/>
</dbReference>
<proteinExistence type="predicted"/>
<gene>
    <name evidence="1" type="ORF">aaroes_23</name>
</gene>